<organism evidence="1 2">
    <name type="scientific">Pisolithus tinctorius Marx 270</name>
    <dbReference type="NCBI Taxonomy" id="870435"/>
    <lineage>
        <taxon>Eukaryota</taxon>
        <taxon>Fungi</taxon>
        <taxon>Dikarya</taxon>
        <taxon>Basidiomycota</taxon>
        <taxon>Agaricomycotina</taxon>
        <taxon>Agaricomycetes</taxon>
        <taxon>Agaricomycetidae</taxon>
        <taxon>Boletales</taxon>
        <taxon>Sclerodermatineae</taxon>
        <taxon>Pisolithaceae</taxon>
        <taxon>Pisolithus</taxon>
    </lineage>
</organism>
<sequence length="84" mass="9718">MRTLITRFVPRASLPPAKVVPPPLTKKQEKAMKEPLVKIMQRRQEEAGKSWPMNLRIEPILARRATGSFPKAVRSKMRKLLTER</sequence>
<evidence type="ECO:0000313" key="2">
    <source>
        <dbReference type="Proteomes" id="UP000054217"/>
    </source>
</evidence>
<protein>
    <submittedName>
        <fullName evidence="1">Uncharacterized protein</fullName>
    </submittedName>
</protein>
<dbReference type="AlphaFoldDB" id="A0A0C3K3L6"/>
<accession>A0A0C3K3L6</accession>
<dbReference type="Proteomes" id="UP000054217">
    <property type="component" value="Unassembled WGS sequence"/>
</dbReference>
<dbReference type="EMBL" id="KN831973">
    <property type="protein sequence ID" value="KIO04137.1"/>
    <property type="molecule type" value="Genomic_DNA"/>
</dbReference>
<gene>
    <name evidence="1" type="ORF">M404DRAFT_1000951</name>
</gene>
<keyword evidence="2" id="KW-1185">Reference proteome</keyword>
<reference evidence="1 2" key="1">
    <citation type="submission" date="2014-04" db="EMBL/GenBank/DDBJ databases">
        <authorList>
            <consortium name="DOE Joint Genome Institute"/>
            <person name="Kuo A."/>
            <person name="Kohler A."/>
            <person name="Costa M.D."/>
            <person name="Nagy L.G."/>
            <person name="Floudas D."/>
            <person name="Copeland A."/>
            <person name="Barry K.W."/>
            <person name="Cichocki N."/>
            <person name="Veneault-Fourrey C."/>
            <person name="LaButti K."/>
            <person name="Lindquist E.A."/>
            <person name="Lipzen A."/>
            <person name="Lundell T."/>
            <person name="Morin E."/>
            <person name="Murat C."/>
            <person name="Sun H."/>
            <person name="Tunlid A."/>
            <person name="Henrissat B."/>
            <person name="Grigoriev I.V."/>
            <person name="Hibbett D.S."/>
            <person name="Martin F."/>
            <person name="Nordberg H.P."/>
            <person name="Cantor M.N."/>
            <person name="Hua S.X."/>
        </authorList>
    </citation>
    <scope>NUCLEOTIDE SEQUENCE [LARGE SCALE GENOMIC DNA]</scope>
    <source>
        <strain evidence="1 2">Marx 270</strain>
    </source>
</reference>
<dbReference type="OrthoDB" id="3237970at2759"/>
<name>A0A0C3K3L6_PISTI</name>
<reference evidence="2" key="2">
    <citation type="submission" date="2015-01" db="EMBL/GenBank/DDBJ databases">
        <title>Evolutionary Origins and Diversification of the Mycorrhizal Mutualists.</title>
        <authorList>
            <consortium name="DOE Joint Genome Institute"/>
            <consortium name="Mycorrhizal Genomics Consortium"/>
            <person name="Kohler A."/>
            <person name="Kuo A."/>
            <person name="Nagy L.G."/>
            <person name="Floudas D."/>
            <person name="Copeland A."/>
            <person name="Barry K.W."/>
            <person name="Cichocki N."/>
            <person name="Veneault-Fourrey C."/>
            <person name="LaButti K."/>
            <person name="Lindquist E.A."/>
            <person name="Lipzen A."/>
            <person name="Lundell T."/>
            <person name="Morin E."/>
            <person name="Murat C."/>
            <person name="Riley R."/>
            <person name="Ohm R."/>
            <person name="Sun H."/>
            <person name="Tunlid A."/>
            <person name="Henrissat B."/>
            <person name="Grigoriev I.V."/>
            <person name="Hibbett D.S."/>
            <person name="Martin F."/>
        </authorList>
    </citation>
    <scope>NUCLEOTIDE SEQUENCE [LARGE SCALE GENOMIC DNA]</scope>
    <source>
        <strain evidence="2">Marx 270</strain>
    </source>
</reference>
<dbReference type="InParanoid" id="A0A0C3K3L6"/>
<dbReference type="HOGENOM" id="CLU_162139_0_0_1"/>
<evidence type="ECO:0000313" key="1">
    <source>
        <dbReference type="EMBL" id="KIO04137.1"/>
    </source>
</evidence>
<proteinExistence type="predicted"/>